<evidence type="ECO:0000256" key="1">
    <source>
        <dbReference type="SAM" id="MobiDB-lite"/>
    </source>
</evidence>
<dbReference type="SMART" id="SM01335">
    <property type="entry name" value="PADR1"/>
    <property type="match status" value="1"/>
</dbReference>
<dbReference type="Proteomes" id="UP000324800">
    <property type="component" value="Unassembled WGS sequence"/>
</dbReference>
<dbReference type="Gene3D" id="3.90.640.80">
    <property type="match status" value="1"/>
</dbReference>
<feature type="compositionally biased region" description="Basic and acidic residues" evidence="1">
    <location>
        <begin position="14"/>
        <end position="36"/>
    </location>
</feature>
<organism evidence="2 3">
    <name type="scientific">Streblomastix strix</name>
    <dbReference type="NCBI Taxonomy" id="222440"/>
    <lineage>
        <taxon>Eukaryota</taxon>
        <taxon>Metamonada</taxon>
        <taxon>Preaxostyla</taxon>
        <taxon>Oxymonadida</taxon>
        <taxon>Streblomastigidae</taxon>
        <taxon>Streblomastix</taxon>
    </lineage>
</organism>
<protein>
    <submittedName>
        <fullName evidence="2">Uncharacterized protein</fullName>
    </submittedName>
</protein>
<sequence length="196" mass="22361">MSAADPESPVHPAKKAEQPSKKADSVDIQDDAKVDNAQDDANIDGEDKKPQKAKGTKKTVKKEQPAKKPKKMGKKAKAKKTKDEDDNSDDGEEMDENGVAYILKERHQEKIKKLVRDIKDEYSLDDLKNMCKKNDLSQFGEKWMLLDRVADAMVNGPPERCPNCKTGFVYFDKKKLLYCCRCSYTSKTIKREEWKD</sequence>
<evidence type="ECO:0000313" key="3">
    <source>
        <dbReference type="Proteomes" id="UP000324800"/>
    </source>
</evidence>
<proteinExistence type="predicted"/>
<comment type="caution">
    <text evidence="2">The sequence shown here is derived from an EMBL/GenBank/DDBJ whole genome shotgun (WGS) entry which is preliminary data.</text>
</comment>
<feature type="compositionally biased region" description="Acidic residues" evidence="1">
    <location>
        <begin position="84"/>
        <end position="96"/>
    </location>
</feature>
<feature type="compositionally biased region" description="Basic residues" evidence="1">
    <location>
        <begin position="51"/>
        <end position="60"/>
    </location>
</feature>
<name>A0A5J4UVR2_9EUKA</name>
<reference evidence="2 3" key="1">
    <citation type="submission" date="2019-03" db="EMBL/GenBank/DDBJ databases">
        <title>Single cell metagenomics reveals metabolic interactions within the superorganism composed of flagellate Streblomastix strix and complex community of Bacteroidetes bacteria on its surface.</title>
        <authorList>
            <person name="Treitli S.C."/>
            <person name="Kolisko M."/>
            <person name="Husnik F."/>
            <person name="Keeling P."/>
            <person name="Hampl V."/>
        </authorList>
    </citation>
    <scope>NUCLEOTIDE SEQUENCE [LARGE SCALE GENOMIC DNA]</scope>
    <source>
        <strain evidence="2">ST1C</strain>
    </source>
</reference>
<feature type="compositionally biased region" description="Basic residues" evidence="1">
    <location>
        <begin position="67"/>
        <end position="80"/>
    </location>
</feature>
<evidence type="ECO:0000313" key="2">
    <source>
        <dbReference type="EMBL" id="KAA6374766.1"/>
    </source>
</evidence>
<dbReference type="EMBL" id="SNRW01011728">
    <property type="protein sequence ID" value="KAA6374766.1"/>
    <property type="molecule type" value="Genomic_DNA"/>
</dbReference>
<accession>A0A5J4UVR2</accession>
<gene>
    <name evidence="2" type="ORF">EZS28_029706</name>
</gene>
<dbReference type="PROSITE" id="PS52007">
    <property type="entry name" value="PADR1"/>
    <property type="match status" value="1"/>
</dbReference>
<dbReference type="OrthoDB" id="429950at2759"/>
<dbReference type="AlphaFoldDB" id="A0A5J4UVR2"/>
<feature type="region of interest" description="Disordered" evidence="1">
    <location>
        <begin position="1"/>
        <end position="96"/>
    </location>
</feature>